<dbReference type="InterPro" id="IPR016181">
    <property type="entry name" value="Acyl_CoA_acyltransferase"/>
</dbReference>
<feature type="domain" description="N-acetyltransferase" evidence="1">
    <location>
        <begin position="17"/>
        <end position="186"/>
    </location>
</feature>
<dbReference type="Proteomes" id="UP000198619">
    <property type="component" value="Unassembled WGS sequence"/>
</dbReference>
<dbReference type="Pfam" id="PF13302">
    <property type="entry name" value="Acetyltransf_3"/>
    <property type="match status" value="1"/>
</dbReference>
<protein>
    <submittedName>
        <fullName evidence="2">Protein N-acetyltransferase, RimJ/RimL family</fullName>
    </submittedName>
</protein>
<reference evidence="2 3" key="1">
    <citation type="submission" date="2016-10" db="EMBL/GenBank/DDBJ databases">
        <authorList>
            <person name="de Groot N.N."/>
        </authorList>
    </citation>
    <scope>NUCLEOTIDE SEQUENCE [LARGE SCALE GENOMIC DNA]</scope>
    <source>
        <strain evidence="2 3">DSM 12271</strain>
    </source>
</reference>
<gene>
    <name evidence="2" type="ORF">SAMN04488528_101238</name>
</gene>
<dbReference type="AlphaFoldDB" id="A0A1I0YCV5"/>
<organism evidence="2 3">
    <name type="scientific">Clostridium frigidicarnis</name>
    <dbReference type="NCBI Taxonomy" id="84698"/>
    <lineage>
        <taxon>Bacteria</taxon>
        <taxon>Bacillati</taxon>
        <taxon>Bacillota</taxon>
        <taxon>Clostridia</taxon>
        <taxon>Eubacteriales</taxon>
        <taxon>Clostridiaceae</taxon>
        <taxon>Clostridium</taxon>
    </lineage>
</organism>
<dbReference type="STRING" id="84698.SAMN04488528_101238"/>
<dbReference type="PROSITE" id="PS51186">
    <property type="entry name" value="GNAT"/>
    <property type="match status" value="1"/>
</dbReference>
<dbReference type="PANTHER" id="PTHR43415">
    <property type="entry name" value="SPERMIDINE N(1)-ACETYLTRANSFERASE"/>
    <property type="match status" value="1"/>
</dbReference>
<name>A0A1I0YCV5_9CLOT</name>
<keyword evidence="3" id="KW-1185">Reference proteome</keyword>
<keyword evidence="2" id="KW-0808">Transferase</keyword>
<dbReference type="Gene3D" id="3.40.630.30">
    <property type="match status" value="1"/>
</dbReference>
<dbReference type="InterPro" id="IPR000182">
    <property type="entry name" value="GNAT_dom"/>
</dbReference>
<evidence type="ECO:0000259" key="1">
    <source>
        <dbReference type="PROSITE" id="PS51186"/>
    </source>
</evidence>
<dbReference type="GO" id="GO:0016747">
    <property type="term" value="F:acyltransferase activity, transferring groups other than amino-acyl groups"/>
    <property type="evidence" value="ECO:0007669"/>
    <property type="project" value="InterPro"/>
</dbReference>
<accession>A0A1I0YCV5</accession>
<proteinExistence type="predicted"/>
<dbReference type="SUPFAM" id="SSF55729">
    <property type="entry name" value="Acyl-CoA N-acyltransferases (Nat)"/>
    <property type="match status" value="1"/>
</dbReference>
<dbReference type="PANTHER" id="PTHR43415:SF4">
    <property type="entry name" value="N-ACETYLTRANSFERASE DOMAIN-CONTAINING PROTEIN"/>
    <property type="match status" value="1"/>
</dbReference>
<sequence length="196" mass="23593">MQNELSENVFKIYNQDILLRDMISEDIDDYIAWNTTEIEWQDWDAPWEKEENENIEELKKQLSQRLNRELPIIRKRLEICNVNGIHMGWVSSYYIDGDKEKFAIGIDIINNKFRGKKLGELAVSLFISYLLKSEYMLDIYTQTWSGNDRMINLAEKCGFELVDREINFREVRGNMYDNLTFKLNKEVFWNRFKHLK</sequence>
<evidence type="ECO:0000313" key="3">
    <source>
        <dbReference type="Proteomes" id="UP000198619"/>
    </source>
</evidence>
<evidence type="ECO:0000313" key="2">
    <source>
        <dbReference type="EMBL" id="SFB10320.1"/>
    </source>
</evidence>
<dbReference type="RefSeq" id="WP_177199374.1">
    <property type="nucleotide sequence ID" value="NZ_FOKI01000012.1"/>
</dbReference>
<dbReference type="EMBL" id="FOKI01000012">
    <property type="protein sequence ID" value="SFB10320.1"/>
    <property type="molecule type" value="Genomic_DNA"/>
</dbReference>